<feature type="compositionally biased region" description="Low complexity" evidence="1">
    <location>
        <begin position="142"/>
        <end position="151"/>
    </location>
</feature>
<dbReference type="Proteomes" id="UP000541558">
    <property type="component" value="Unassembled WGS sequence"/>
</dbReference>
<proteinExistence type="predicted"/>
<evidence type="ECO:0000256" key="1">
    <source>
        <dbReference type="SAM" id="MobiDB-lite"/>
    </source>
</evidence>
<keyword evidence="3" id="KW-1185">Reference proteome</keyword>
<name>A0A8H5C6B5_9AGAR</name>
<dbReference type="OrthoDB" id="301415at2759"/>
<dbReference type="EMBL" id="JAACJK010000059">
    <property type="protein sequence ID" value="KAF5335931.1"/>
    <property type="molecule type" value="Genomic_DNA"/>
</dbReference>
<accession>A0A8H5C6B5</accession>
<evidence type="ECO:0000313" key="2">
    <source>
        <dbReference type="EMBL" id="KAF5335931.1"/>
    </source>
</evidence>
<comment type="caution">
    <text evidence="2">The sequence shown here is derived from an EMBL/GenBank/DDBJ whole genome shotgun (WGS) entry which is preliminary data.</text>
</comment>
<reference evidence="2 3" key="1">
    <citation type="journal article" date="2020" name="ISME J.">
        <title>Uncovering the hidden diversity of litter-decomposition mechanisms in mushroom-forming fungi.</title>
        <authorList>
            <person name="Floudas D."/>
            <person name="Bentzer J."/>
            <person name="Ahren D."/>
            <person name="Johansson T."/>
            <person name="Persson P."/>
            <person name="Tunlid A."/>
        </authorList>
    </citation>
    <scope>NUCLEOTIDE SEQUENCE [LARGE SCALE GENOMIC DNA]</scope>
    <source>
        <strain evidence="2 3">CBS 175.51</strain>
    </source>
</reference>
<feature type="region of interest" description="Disordered" evidence="1">
    <location>
        <begin position="105"/>
        <end position="158"/>
    </location>
</feature>
<protein>
    <submittedName>
        <fullName evidence="2">Uncharacterized protein</fullName>
    </submittedName>
</protein>
<evidence type="ECO:0000313" key="3">
    <source>
        <dbReference type="Proteomes" id="UP000541558"/>
    </source>
</evidence>
<feature type="compositionally biased region" description="Acidic residues" evidence="1">
    <location>
        <begin position="105"/>
        <end position="119"/>
    </location>
</feature>
<gene>
    <name evidence="2" type="ORF">D9611_006242</name>
</gene>
<sequence length="260" mass="28724">MKGSDTAKVLIRNTKKQLKEAYEAIPDQDGCSKPQLDWGKAYVAITQSNSKKPLAITNKDYIDGTVENMFTLFNNDGLITPAEVKSRRFGITIVAYEIDEGDENASVDLNESETSDLEGAEGKEKGNFKIPALPSAKKRKASSSISESRPAYKSSFRPPVDDVPELEYDTYRFTKVTVTIDDGGSPTVKYHEGLDSIDIAADWMRSVADRPNGGYLSKGYSKIGFLGKYNDERFAIFQARPGQTLNTTNTADFSIREIST</sequence>
<organism evidence="2 3">
    <name type="scientific">Ephemerocybe angulata</name>
    <dbReference type="NCBI Taxonomy" id="980116"/>
    <lineage>
        <taxon>Eukaryota</taxon>
        <taxon>Fungi</taxon>
        <taxon>Dikarya</taxon>
        <taxon>Basidiomycota</taxon>
        <taxon>Agaricomycotina</taxon>
        <taxon>Agaricomycetes</taxon>
        <taxon>Agaricomycetidae</taxon>
        <taxon>Agaricales</taxon>
        <taxon>Agaricineae</taxon>
        <taxon>Psathyrellaceae</taxon>
        <taxon>Ephemerocybe</taxon>
    </lineage>
</organism>
<dbReference type="AlphaFoldDB" id="A0A8H5C6B5"/>